<evidence type="ECO:0000256" key="7">
    <source>
        <dbReference type="ARBA" id="ARBA00022840"/>
    </source>
</evidence>
<proteinExistence type="predicted"/>
<keyword evidence="6 12" id="KW-0418">Kinase</keyword>
<dbReference type="SUPFAM" id="SSF55874">
    <property type="entry name" value="ATPase domain of HSP90 chaperone/DNA topoisomerase II/histidine kinase"/>
    <property type="match status" value="1"/>
</dbReference>
<dbReference type="Gene3D" id="1.20.5.1930">
    <property type="match status" value="1"/>
</dbReference>
<feature type="transmembrane region" description="Helical" evidence="9">
    <location>
        <begin position="161"/>
        <end position="179"/>
    </location>
</feature>
<keyword evidence="7" id="KW-0067">ATP-binding</keyword>
<dbReference type="InterPro" id="IPR036890">
    <property type="entry name" value="HATPase_C_sf"/>
</dbReference>
<evidence type="ECO:0000256" key="1">
    <source>
        <dbReference type="ARBA" id="ARBA00000085"/>
    </source>
</evidence>
<feature type="domain" description="Putative sensor" evidence="11">
    <location>
        <begin position="35"/>
        <end position="194"/>
    </location>
</feature>
<dbReference type="EMBL" id="FUWS01000020">
    <property type="protein sequence ID" value="SKA38606.1"/>
    <property type="molecule type" value="Genomic_DNA"/>
</dbReference>
<keyword evidence="5" id="KW-0547">Nucleotide-binding</keyword>
<dbReference type="InterPro" id="IPR025828">
    <property type="entry name" value="Put_sensor_dom"/>
</dbReference>
<evidence type="ECO:0000256" key="9">
    <source>
        <dbReference type="SAM" id="Phobius"/>
    </source>
</evidence>
<keyword evidence="9" id="KW-0472">Membrane</keyword>
<feature type="domain" description="Signal transduction histidine kinase subgroup 3 dimerisation and phosphoacceptor" evidence="10">
    <location>
        <begin position="222"/>
        <end position="288"/>
    </location>
</feature>
<evidence type="ECO:0000256" key="8">
    <source>
        <dbReference type="ARBA" id="ARBA00023012"/>
    </source>
</evidence>
<name>A0A1T4TDV8_9ACTN</name>
<sequence length="412" mass="44748">MGYLLRVRPRTAWQAMAQRPLRFLSSGWPWRSLAYLVTGVVVGAVAVGVFVAGLVAGLVLLVVLVGAALLVGVVLLSIAVAAVERFRLRLVDLDGIPDPHRPPAEPGPRAWLSTRLTEPATWRELLFTLVSAAALWWVDLLVLAFSFGLPVLTFVSIDGATWPWAVFGAVVLGASPYTVTSWAGARAALVRTLLAPRDHELGESLREVQASRARLIDHFDAERVRIERDLHDGAQQRLVSLGMTLGLMRLDVAEGSPLDRRLAQAQEQLSGAHRELRDLIRGLNPPVLADHGLVAAIEDGASRCPIPITVDLELPGRLPRHLETNIYYLVNEAMTNIVRHSHARTAEIRGRYRSDLLVLEIRDDGRGGADPAAGSGLTGLADRLTALDGRMRVSSPLGGPTLLHVEIPCHFA</sequence>
<dbReference type="GO" id="GO:0016020">
    <property type="term" value="C:membrane"/>
    <property type="evidence" value="ECO:0007669"/>
    <property type="project" value="InterPro"/>
</dbReference>
<dbReference type="Pfam" id="PF13796">
    <property type="entry name" value="Sensor"/>
    <property type="match status" value="1"/>
</dbReference>
<evidence type="ECO:0000259" key="10">
    <source>
        <dbReference type="Pfam" id="PF07730"/>
    </source>
</evidence>
<protein>
    <recommendedName>
        <fullName evidence="2">histidine kinase</fullName>
        <ecNumber evidence="2">2.7.13.3</ecNumber>
    </recommendedName>
</protein>
<dbReference type="STRING" id="1122192.SAMN02745673_04845"/>
<organism evidence="12 13">
    <name type="scientific">Marinactinospora thermotolerans DSM 45154</name>
    <dbReference type="NCBI Taxonomy" id="1122192"/>
    <lineage>
        <taxon>Bacteria</taxon>
        <taxon>Bacillati</taxon>
        <taxon>Actinomycetota</taxon>
        <taxon>Actinomycetes</taxon>
        <taxon>Streptosporangiales</taxon>
        <taxon>Nocardiopsidaceae</taxon>
        <taxon>Marinactinospora</taxon>
    </lineage>
</organism>
<dbReference type="Gene3D" id="3.30.565.10">
    <property type="entry name" value="Histidine kinase-like ATPase, C-terminal domain"/>
    <property type="match status" value="1"/>
</dbReference>
<keyword evidence="8" id="KW-0902">Two-component regulatory system</keyword>
<feature type="transmembrane region" description="Helical" evidence="9">
    <location>
        <begin position="32"/>
        <end position="52"/>
    </location>
</feature>
<evidence type="ECO:0000256" key="3">
    <source>
        <dbReference type="ARBA" id="ARBA00022553"/>
    </source>
</evidence>
<evidence type="ECO:0000313" key="12">
    <source>
        <dbReference type="EMBL" id="SKA38606.1"/>
    </source>
</evidence>
<evidence type="ECO:0000259" key="11">
    <source>
        <dbReference type="Pfam" id="PF13796"/>
    </source>
</evidence>
<keyword evidence="3" id="KW-0597">Phosphoprotein</keyword>
<dbReference type="GO" id="GO:0046983">
    <property type="term" value="F:protein dimerization activity"/>
    <property type="evidence" value="ECO:0007669"/>
    <property type="project" value="InterPro"/>
</dbReference>
<evidence type="ECO:0000256" key="4">
    <source>
        <dbReference type="ARBA" id="ARBA00022679"/>
    </source>
</evidence>
<evidence type="ECO:0000256" key="6">
    <source>
        <dbReference type="ARBA" id="ARBA00022777"/>
    </source>
</evidence>
<dbReference type="AlphaFoldDB" id="A0A1T4TDV8"/>
<gene>
    <name evidence="12" type="ORF">SAMN02745673_04845</name>
</gene>
<accession>A0A1T4TDV8</accession>
<evidence type="ECO:0000256" key="2">
    <source>
        <dbReference type="ARBA" id="ARBA00012438"/>
    </source>
</evidence>
<dbReference type="PANTHER" id="PTHR24421:SF10">
    <property type="entry name" value="NITRATE_NITRITE SENSOR PROTEIN NARQ"/>
    <property type="match status" value="1"/>
</dbReference>
<dbReference type="InterPro" id="IPR011712">
    <property type="entry name" value="Sig_transdc_His_kin_sub3_dim/P"/>
</dbReference>
<feature type="transmembrane region" description="Helical" evidence="9">
    <location>
        <begin position="58"/>
        <end position="83"/>
    </location>
</feature>
<dbReference type="GO" id="GO:0005524">
    <property type="term" value="F:ATP binding"/>
    <property type="evidence" value="ECO:0007669"/>
    <property type="project" value="UniProtKB-KW"/>
</dbReference>
<dbReference type="PANTHER" id="PTHR24421">
    <property type="entry name" value="NITRATE/NITRITE SENSOR PROTEIN NARX-RELATED"/>
    <property type="match status" value="1"/>
</dbReference>
<evidence type="ECO:0000256" key="5">
    <source>
        <dbReference type="ARBA" id="ARBA00022741"/>
    </source>
</evidence>
<dbReference type="EC" id="2.7.13.3" evidence="2"/>
<comment type="catalytic activity">
    <reaction evidence="1">
        <text>ATP + protein L-histidine = ADP + protein N-phospho-L-histidine.</text>
        <dbReference type="EC" id="2.7.13.3"/>
    </reaction>
</comment>
<dbReference type="CDD" id="cd16917">
    <property type="entry name" value="HATPase_UhpB-NarQ-NarX-like"/>
    <property type="match status" value="1"/>
</dbReference>
<keyword evidence="13" id="KW-1185">Reference proteome</keyword>
<keyword evidence="9" id="KW-0812">Transmembrane</keyword>
<dbReference type="Pfam" id="PF07730">
    <property type="entry name" value="HisKA_3"/>
    <property type="match status" value="1"/>
</dbReference>
<dbReference type="GO" id="GO:0000155">
    <property type="term" value="F:phosphorelay sensor kinase activity"/>
    <property type="evidence" value="ECO:0007669"/>
    <property type="project" value="InterPro"/>
</dbReference>
<reference evidence="12 13" key="1">
    <citation type="submission" date="2017-02" db="EMBL/GenBank/DDBJ databases">
        <authorList>
            <person name="Peterson S.W."/>
        </authorList>
    </citation>
    <scope>NUCLEOTIDE SEQUENCE [LARGE SCALE GENOMIC DNA]</scope>
    <source>
        <strain evidence="12 13">DSM 45154</strain>
    </source>
</reference>
<dbReference type="InterPro" id="IPR050482">
    <property type="entry name" value="Sensor_HK_TwoCompSys"/>
</dbReference>
<feature type="transmembrane region" description="Helical" evidence="9">
    <location>
        <begin position="125"/>
        <end position="149"/>
    </location>
</feature>
<keyword evidence="9" id="KW-1133">Transmembrane helix</keyword>
<evidence type="ECO:0000313" key="13">
    <source>
        <dbReference type="Proteomes" id="UP000190637"/>
    </source>
</evidence>
<keyword evidence="4" id="KW-0808">Transferase</keyword>
<dbReference type="Proteomes" id="UP000190637">
    <property type="component" value="Unassembled WGS sequence"/>
</dbReference>